<reference evidence="5 6" key="1">
    <citation type="submission" date="2016-04" db="EMBL/GenBank/DDBJ databases">
        <title>A degradative enzymes factory behind the ericoid mycorrhizal symbiosis.</title>
        <authorList>
            <consortium name="DOE Joint Genome Institute"/>
            <person name="Martino E."/>
            <person name="Morin E."/>
            <person name="Grelet G."/>
            <person name="Kuo A."/>
            <person name="Kohler A."/>
            <person name="Daghino S."/>
            <person name="Barry K."/>
            <person name="Choi C."/>
            <person name="Cichocki N."/>
            <person name="Clum A."/>
            <person name="Copeland A."/>
            <person name="Hainaut M."/>
            <person name="Haridas S."/>
            <person name="Labutti K."/>
            <person name="Lindquist E."/>
            <person name="Lipzen A."/>
            <person name="Khouja H.-R."/>
            <person name="Murat C."/>
            <person name="Ohm R."/>
            <person name="Olson A."/>
            <person name="Spatafora J."/>
            <person name="Veneault-Fourrey C."/>
            <person name="Henrissat B."/>
            <person name="Grigoriev I."/>
            <person name="Martin F."/>
            <person name="Perotto S."/>
        </authorList>
    </citation>
    <scope>NUCLEOTIDE SEQUENCE [LARGE SCALE GENOMIC DNA]</scope>
    <source>
        <strain evidence="5 6">F</strain>
    </source>
</reference>
<dbReference type="GO" id="GO:0004029">
    <property type="term" value="F:aldehyde dehydrogenase (NAD+) activity"/>
    <property type="evidence" value="ECO:0007669"/>
    <property type="project" value="UniProtKB-EC"/>
</dbReference>
<feature type="non-terminal residue" evidence="5">
    <location>
        <position position="1"/>
    </location>
</feature>
<dbReference type="STRING" id="1149755.A0A2J6QVQ5"/>
<evidence type="ECO:0000256" key="3">
    <source>
        <dbReference type="ARBA" id="ARBA00049194"/>
    </source>
</evidence>
<dbReference type="InterPro" id="IPR016163">
    <property type="entry name" value="Ald_DH_C"/>
</dbReference>
<dbReference type="Pfam" id="PF00171">
    <property type="entry name" value="Aldedh"/>
    <property type="match status" value="1"/>
</dbReference>
<evidence type="ECO:0000256" key="1">
    <source>
        <dbReference type="ARBA" id="ARBA00009986"/>
    </source>
</evidence>
<feature type="domain" description="Aldehyde dehydrogenase" evidence="4">
    <location>
        <begin position="1"/>
        <end position="74"/>
    </location>
</feature>
<comment type="catalytic activity">
    <reaction evidence="3">
        <text>an aldehyde + NAD(+) + H2O = a carboxylate + NADH + 2 H(+)</text>
        <dbReference type="Rhea" id="RHEA:16185"/>
        <dbReference type="ChEBI" id="CHEBI:15377"/>
        <dbReference type="ChEBI" id="CHEBI:15378"/>
        <dbReference type="ChEBI" id="CHEBI:17478"/>
        <dbReference type="ChEBI" id="CHEBI:29067"/>
        <dbReference type="ChEBI" id="CHEBI:57540"/>
        <dbReference type="ChEBI" id="CHEBI:57945"/>
        <dbReference type="EC" id="1.2.1.3"/>
    </reaction>
</comment>
<gene>
    <name evidence="5" type="ORF">L207DRAFT_391381</name>
</gene>
<dbReference type="Proteomes" id="UP000235786">
    <property type="component" value="Unassembled WGS sequence"/>
</dbReference>
<protein>
    <recommendedName>
        <fullName evidence="2">aldehyde dehydrogenase (NAD(+))</fullName>
        <ecNumber evidence="2">1.2.1.3</ecNumber>
    </recommendedName>
</protein>
<dbReference type="AlphaFoldDB" id="A0A2J6QVQ5"/>
<sequence>GFFIEPTIFTDVDIDSEIHTQEMFGSIAVVRRFKTEEEVMTMSNDTKFGLMAGVFTQDINKALRVASEFESGNGW</sequence>
<keyword evidence="6" id="KW-1185">Reference proteome</keyword>
<dbReference type="PANTHER" id="PTHR11699">
    <property type="entry name" value="ALDEHYDE DEHYDROGENASE-RELATED"/>
    <property type="match status" value="1"/>
</dbReference>
<dbReference type="OrthoDB" id="310895at2759"/>
<evidence type="ECO:0000313" key="6">
    <source>
        <dbReference type="Proteomes" id="UP000235786"/>
    </source>
</evidence>
<name>A0A2J6QVQ5_HYAVF</name>
<evidence type="ECO:0000256" key="2">
    <source>
        <dbReference type="ARBA" id="ARBA00024226"/>
    </source>
</evidence>
<dbReference type="Gene3D" id="3.40.309.10">
    <property type="entry name" value="Aldehyde Dehydrogenase, Chain A, domain 2"/>
    <property type="match status" value="1"/>
</dbReference>
<dbReference type="InterPro" id="IPR015590">
    <property type="entry name" value="Aldehyde_DH_dom"/>
</dbReference>
<proteinExistence type="inferred from homology"/>
<dbReference type="InterPro" id="IPR016161">
    <property type="entry name" value="Ald_DH/histidinol_DH"/>
</dbReference>
<evidence type="ECO:0000313" key="5">
    <source>
        <dbReference type="EMBL" id="PMD30343.1"/>
    </source>
</evidence>
<organism evidence="5 6">
    <name type="scientific">Hyaloscypha variabilis (strain UAMH 11265 / GT02V1 / F)</name>
    <name type="common">Meliniomyces variabilis</name>
    <dbReference type="NCBI Taxonomy" id="1149755"/>
    <lineage>
        <taxon>Eukaryota</taxon>
        <taxon>Fungi</taxon>
        <taxon>Dikarya</taxon>
        <taxon>Ascomycota</taxon>
        <taxon>Pezizomycotina</taxon>
        <taxon>Leotiomycetes</taxon>
        <taxon>Helotiales</taxon>
        <taxon>Hyaloscyphaceae</taxon>
        <taxon>Hyaloscypha</taxon>
        <taxon>Hyaloscypha variabilis</taxon>
    </lineage>
</organism>
<evidence type="ECO:0000259" key="4">
    <source>
        <dbReference type="Pfam" id="PF00171"/>
    </source>
</evidence>
<dbReference type="SUPFAM" id="SSF53720">
    <property type="entry name" value="ALDH-like"/>
    <property type="match status" value="1"/>
</dbReference>
<feature type="non-terminal residue" evidence="5">
    <location>
        <position position="75"/>
    </location>
</feature>
<dbReference type="EMBL" id="KZ613967">
    <property type="protein sequence ID" value="PMD30343.1"/>
    <property type="molecule type" value="Genomic_DNA"/>
</dbReference>
<accession>A0A2J6QVQ5</accession>
<dbReference type="EC" id="1.2.1.3" evidence="2"/>
<comment type="similarity">
    <text evidence="1">Belongs to the aldehyde dehydrogenase family.</text>
</comment>